<protein>
    <submittedName>
        <fullName evidence="1">Uncharacterized protein</fullName>
    </submittedName>
</protein>
<evidence type="ECO:0000313" key="2">
    <source>
        <dbReference type="Proteomes" id="UP000003082"/>
    </source>
</evidence>
<dbReference type="Proteomes" id="UP000003082">
    <property type="component" value="Unassembled WGS sequence"/>
</dbReference>
<proteinExistence type="predicted"/>
<evidence type="ECO:0000313" key="1">
    <source>
        <dbReference type="EMBL" id="EEF14872.1"/>
    </source>
</evidence>
<dbReference type="STRING" id="553218.CAMRE0001_1679"/>
<accession>B9CZ97</accession>
<sequence length="37" mass="4395">MICAKFGRLKGVFRYLFINSPIFHSLFKHFLFDGSQE</sequence>
<gene>
    <name evidence="1" type="ORF">CAMRE0001_1679</name>
</gene>
<dbReference type="AlphaFoldDB" id="B9CZ97"/>
<reference evidence="1 2" key="1">
    <citation type="submission" date="2008-08" db="EMBL/GenBank/DDBJ databases">
        <authorList>
            <person name="Madupu R."/>
            <person name="Durkin A.S."/>
            <person name="Torralba M."/>
            <person name="Methe B."/>
            <person name="Sutton G.G."/>
            <person name="Strausberg R.L."/>
            <person name="Nelson K.E."/>
        </authorList>
    </citation>
    <scope>NUCLEOTIDE SEQUENCE [LARGE SCALE GENOMIC DNA]</scope>
    <source>
        <strain evidence="1 2">RM3267</strain>
    </source>
</reference>
<name>B9CZ97_CAMRE</name>
<dbReference type="EMBL" id="ACFU01000003">
    <property type="protein sequence ID" value="EEF14872.1"/>
    <property type="molecule type" value="Genomic_DNA"/>
</dbReference>
<comment type="caution">
    <text evidence="1">The sequence shown here is derived from an EMBL/GenBank/DDBJ whole genome shotgun (WGS) entry which is preliminary data.</text>
</comment>
<organism evidence="1 2">
    <name type="scientific">Campylobacter rectus RM3267</name>
    <dbReference type="NCBI Taxonomy" id="553218"/>
    <lineage>
        <taxon>Bacteria</taxon>
        <taxon>Pseudomonadati</taxon>
        <taxon>Campylobacterota</taxon>
        <taxon>Epsilonproteobacteria</taxon>
        <taxon>Campylobacterales</taxon>
        <taxon>Campylobacteraceae</taxon>
        <taxon>Campylobacter</taxon>
    </lineage>
</organism>
<keyword evidence="2" id="KW-1185">Reference proteome</keyword>